<dbReference type="RefSeq" id="WP_305754671.1">
    <property type="nucleotide sequence ID" value="NZ_JAPCKK010000015.1"/>
</dbReference>
<accession>A0ABT9FQM7</accession>
<dbReference type="EMBL" id="JAPCKK010000015">
    <property type="protein sequence ID" value="MDP4097042.1"/>
    <property type="molecule type" value="Genomic_DNA"/>
</dbReference>
<comment type="caution">
    <text evidence="1">The sequence shown here is derived from an EMBL/GenBank/DDBJ whole genome shotgun (WGS) entry which is preliminary data.</text>
</comment>
<sequence>MNMDFDDLMLEAYELPGGRAKIALLEKAIKLADNSGNVEQGFEARLELVEAATFNGYPMKALVNFSWLLGQFDKKPDSYDSFNLLWSYKWIMDNVACFPEISRKQIDGLLEDMKQRYREQGFNDRTYDYYRMTLAIQYGELEEAGRLLENIKGMDRDEMSDCVACEQNQFVEYYVLAGNDERAIQTAEPILSGWMSCAEVPHMTYPQVLLPLYRSGRLKEAAMYQRQGYRLIKGNRDFIRQVSEHIAYFTETDPIKGLELFELHVPLAMDHENPHDQMMFNAYASSLFKRLASETVSCEVRLPATFADVEESRDAARLAERFGEMAMAAARKFDHRNGNRYYESFIISM</sequence>
<name>A0ABT9FQM7_9BACL</name>
<dbReference type="Proteomes" id="UP001241848">
    <property type="component" value="Unassembled WGS sequence"/>
</dbReference>
<proteinExistence type="predicted"/>
<evidence type="ECO:0008006" key="3">
    <source>
        <dbReference type="Google" id="ProtNLM"/>
    </source>
</evidence>
<protein>
    <recommendedName>
        <fullName evidence="3">DUF4034 domain-containing protein</fullName>
    </recommendedName>
</protein>
<keyword evidence="2" id="KW-1185">Reference proteome</keyword>
<organism evidence="1 2">
    <name type="scientific">Paenibacillus zeirhizosphaerae</name>
    <dbReference type="NCBI Taxonomy" id="2987519"/>
    <lineage>
        <taxon>Bacteria</taxon>
        <taxon>Bacillati</taxon>
        <taxon>Bacillota</taxon>
        <taxon>Bacilli</taxon>
        <taxon>Bacillales</taxon>
        <taxon>Paenibacillaceae</taxon>
        <taxon>Paenibacillus</taxon>
    </lineage>
</organism>
<reference evidence="1 2" key="1">
    <citation type="submission" date="2022-10" db="EMBL/GenBank/DDBJ databases">
        <title>Paenibacillus description and whole genome data of maize root bacterial community.</title>
        <authorList>
            <person name="Marton D."/>
            <person name="Farkas M."/>
            <person name="Cserhati M."/>
        </authorList>
    </citation>
    <scope>NUCLEOTIDE SEQUENCE [LARGE SCALE GENOMIC DNA]</scope>
    <source>
        <strain evidence="1 2">P96</strain>
    </source>
</reference>
<evidence type="ECO:0000313" key="2">
    <source>
        <dbReference type="Proteomes" id="UP001241848"/>
    </source>
</evidence>
<evidence type="ECO:0000313" key="1">
    <source>
        <dbReference type="EMBL" id="MDP4097042.1"/>
    </source>
</evidence>
<gene>
    <name evidence="1" type="ORF">OIN60_09695</name>
</gene>